<feature type="domain" description="C4-type zinc ribbon" evidence="2">
    <location>
        <begin position="205"/>
        <end position="239"/>
    </location>
</feature>
<dbReference type="Pfam" id="PF02591">
    <property type="entry name" value="Zn_ribbon_9"/>
    <property type="match status" value="1"/>
</dbReference>
<dbReference type="PANTHER" id="PTHR39082:SF1">
    <property type="entry name" value="SCAVENGER RECEPTOR CLASS A MEMBER 3"/>
    <property type="match status" value="1"/>
</dbReference>
<dbReference type="InterPro" id="IPR052376">
    <property type="entry name" value="Oxidative_Scav/Glycosyltrans"/>
</dbReference>
<evidence type="ECO:0000259" key="2">
    <source>
        <dbReference type="Pfam" id="PF02591"/>
    </source>
</evidence>
<evidence type="ECO:0000313" key="5">
    <source>
        <dbReference type="Proteomes" id="UP000547973"/>
    </source>
</evidence>
<reference evidence="4 5" key="1">
    <citation type="submission" date="2020-07" db="EMBL/GenBank/DDBJ databases">
        <title>Sequencing the genomes of 1000 actinobacteria strains.</title>
        <authorList>
            <person name="Klenk H.-P."/>
        </authorList>
    </citation>
    <scope>NUCLEOTIDE SEQUENCE [LARGE SCALE GENOMIC DNA]</scope>
    <source>
        <strain evidence="4 5">DSM 19970</strain>
    </source>
</reference>
<feature type="domain" description="CT398-like coiled coil hairpin" evidence="3">
    <location>
        <begin position="15"/>
        <end position="194"/>
    </location>
</feature>
<dbReference type="Gene3D" id="1.10.287.1490">
    <property type="match status" value="1"/>
</dbReference>
<evidence type="ECO:0000256" key="1">
    <source>
        <dbReference type="SAM" id="Coils"/>
    </source>
</evidence>
<dbReference type="InterPro" id="IPR003743">
    <property type="entry name" value="Zf-RING_7"/>
</dbReference>
<evidence type="ECO:0000313" key="4">
    <source>
        <dbReference type="EMBL" id="NYI41122.1"/>
    </source>
</evidence>
<feature type="coiled-coil region" evidence="1">
    <location>
        <begin position="15"/>
        <end position="117"/>
    </location>
</feature>
<dbReference type="AlphaFoldDB" id="A0A7Y9Z972"/>
<comment type="caution">
    <text evidence="4">The sequence shown here is derived from an EMBL/GenBank/DDBJ whole genome shotgun (WGS) entry which is preliminary data.</text>
</comment>
<accession>A0A7Y9Z972</accession>
<dbReference type="OrthoDB" id="9784388at2"/>
<gene>
    <name evidence="4" type="ORF">BKA03_001241</name>
</gene>
<dbReference type="InterPro" id="IPR056003">
    <property type="entry name" value="CT398_CC_hairpin"/>
</dbReference>
<evidence type="ECO:0008006" key="6">
    <source>
        <dbReference type="Google" id="ProtNLM"/>
    </source>
</evidence>
<dbReference type="Pfam" id="PF24481">
    <property type="entry name" value="CT398_CC"/>
    <property type="match status" value="1"/>
</dbReference>
<sequence length="245" mass="26578">MPKAPAADQLRLLTVQELDTRAAQARHRLDSLESKAELQKLLEREGELTGRRIEADTAISDLKREVTKAEDDVQSVRARAKRDNDRLLVGGQTPRDLQGLQSELEVLVKRQSDLEEIELDAMQRLEDAESVADGVVAEAAVIAAALADVRARVETESAAIEAELADVARERINATFNLDESLLALYEKLRAQNGDSGAAALTRGTCQGCHMSLNPADLAGIEATPADEVVRCEECGRILVRGTTA</sequence>
<dbReference type="EMBL" id="JACBZO010000001">
    <property type="protein sequence ID" value="NYI41122.1"/>
    <property type="molecule type" value="Genomic_DNA"/>
</dbReference>
<proteinExistence type="predicted"/>
<dbReference type="Proteomes" id="UP000547973">
    <property type="component" value="Unassembled WGS sequence"/>
</dbReference>
<name>A0A7Y9Z972_9MICO</name>
<dbReference type="PANTHER" id="PTHR39082">
    <property type="entry name" value="PHOSPHOLIPASE C-BETA-2-RELATED"/>
    <property type="match status" value="1"/>
</dbReference>
<evidence type="ECO:0000259" key="3">
    <source>
        <dbReference type="Pfam" id="PF24481"/>
    </source>
</evidence>
<organism evidence="4 5">
    <name type="scientific">Demequina lutea</name>
    <dbReference type="NCBI Taxonomy" id="431489"/>
    <lineage>
        <taxon>Bacteria</taxon>
        <taxon>Bacillati</taxon>
        <taxon>Actinomycetota</taxon>
        <taxon>Actinomycetes</taxon>
        <taxon>Micrococcales</taxon>
        <taxon>Demequinaceae</taxon>
        <taxon>Demequina</taxon>
    </lineage>
</organism>
<protein>
    <recommendedName>
        <fullName evidence="6">C4-type zinc ribbon domain-containing protein</fullName>
    </recommendedName>
</protein>
<dbReference type="RefSeq" id="WP_062075366.1">
    <property type="nucleotide sequence ID" value="NZ_BBRC01000007.1"/>
</dbReference>
<keyword evidence="5" id="KW-1185">Reference proteome</keyword>
<keyword evidence="1" id="KW-0175">Coiled coil</keyword>